<keyword evidence="3" id="KW-1185">Reference proteome</keyword>
<feature type="non-terminal residue" evidence="2">
    <location>
        <position position="1"/>
    </location>
</feature>
<accession>B4IS59</accession>
<dbReference type="HOGENOM" id="CLU_2529832_0_0_1"/>
<organism evidence="3">
    <name type="scientific">Drosophila persimilis</name>
    <name type="common">Fruit fly</name>
    <dbReference type="NCBI Taxonomy" id="7234"/>
    <lineage>
        <taxon>Eukaryota</taxon>
        <taxon>Metazoa</taxon>
        <taxon>Ecdysozoa</taxon>
        <taxon>Arthropoda</taxon>
        <taxon>Hexapoda</taxon>
        <taxon>Insecta</taxon>
        <taxon>Pterygota</taxon>
        <taxon>Neoptera</taxon>
        <taxon>Endopterygota</taxon>
        <taxon>Diptera</taxon>
        <taxon>Brachycera</taxon>
        <taxon>Muscomorpha</taxon>
        <taxon>Ephydroidea</taxon>
        <taxon>Drosophilidae</taxon>
        <taxon>Drosophila</taxon>
        <taxon>Sophophora</taxon>
    </lineage>
</organism>
<dbReference type="PANTHER" id="PTHR22963:SF38">
    <property type="entry name" value="LP13770P"/>
    <property type="match status" value="1"/>
</dbReference>
<evidence type="ECO:0000259" key="1">
    <source>
        <dbReference type="PROSITE" id="PS01186"/>
    </source>
</evidence>
<proteinExistence type="predicted"/>
<protein>
    <submittedName>
        <fullName evidence="2">GL10617</fullName>
    </submittedName>
</protein>
<feature type="domain" description="EGF-like" evidence="1">
    <location>
        <begin position="26"/>
        <end position="40"/>
    </location>
</feature>
<dbReference type="EMBL" id="CH698119">
    <property type="protein sequence ID" value="EDW25204.1"/>
    <property type="molecule type" value="Genomic_DNA"/>
</dbReference>
<dbReference type="AlphaFoldDB" id="B4IS59"/>
<gene>
    <name evidence="2" type="primary">Dper\GL10617</name>
    <name evidence="2" type="ORF">Dper_GL10617</name>
</gene>
<evidence type="ECO:0000313" key="3">
    <source>
        <dbReference type="Proteomes" id="UP000008744"/>
    </source>
</evidence>
<name>B4IS59_DROPE</name>
<evidence type="ECO:0000313" key="2">
    <source>
        <dbReference type="EMBL" id="EDW25204.1"/>
    </source>
</evidence>
<dbReference type="InterPro" id="IPR000742">
    <property type="entry name" value="EGF"/>
</dbReference>
<sequence length="84" mass="9085">LKCRDPCPGVCALNAACRVINHLPTCHCLSGFLGDPYSYCRLPEKPPLPPLLDVYRDPCLPSPCGQYAECRDNQGSATCTCLTA</sequence>
<dbReference type="PROSITE" id="PS01186">
    <property type="entry name" value="EGF_2"/>
    <property type="match status" value="1"/>
</dbReference>
<dbReference type="OrthoDB" id="4405280at2759"/>
<dbReference type="STRING" id="7234.B4IS59"/>
<dbReference type="Proteomes" id="UP000008744">
    <property type="component" value="Unassembled WGS sequence"/>
</dbReference>
<dbReference type="PANTHER" id="PTHR22963">
    <property type="entry name" value="ENDOGLIN-RELATED"/>
    <property type="match status" value="1"/>
</dbReference>
<reference evidence="2 3" key="1">
    <citation type="journal article" date="2007" name="Nature">
        <title>Evolution of genes and genomes on the Drosophila phylogeny.</title>
        <authorList>
            <consortium name="Drosophila 12 Genomes Consortium"/>
            <person name="Clark A.G."/>
            <person name="Eisen M.B."/>
            <person name="Smith D.R."/>
            <person name="Bergman C.M."/>
            <person name="Oliver B."/>
            <person name="Markow T.A."/>
            <person name="Kaufman T.C."/>
            <person name="Kellis M."/>
            <person name="Gelbart W."/>
            <person name="Iyer V.N."/>
            <person name="Pollard D.A."/>
            <person name="Sackton T.B."/>
            <person name="Larracuente A.M."/>
            <person name="Singh N.D."/>
            <person name="Abad J.P."/>
            <person name="Abt D.N."/>
            <person name="Adryan B."/>
            <person name="Aguade M."/>
            <person name="Akashi H."/>
            <person name="Anderson W.W."/>
            <person name="Aquadro C.F."/>
            <person name="Ardell D.H."/>
            <person name="Arguello R."/>
            <person name="Artieri C.G."/>
            <person name="Barbash D.A."/>
            <person name="Barker D."/>
            <person name="Barsanti P."/>
            <person name="Batterham P."/>
            <person name="Batzoglou S."/>
            <person name="Begun D."/>
            <person name="Bhutkar A."/>
            <person name="Blanco E."/>
            <person name="Bosak S.A."/>
            <person name="Bradley R.K."/>
            <person name="Brand A.D."/>
            <person name="Brent M.R."/>
            <person name="Brooks A.N."/>
            <person name="Brown R.H."/>
            <person name="Butlin R.K."/>
            <person name="Caggese C."/>
            <person name="Calvi B.R."/>
            <person name="Bernardo de Carvalho A."/>
            <person name="Caspi A."/>
            <person name="Castrezana S."/>
            <person name="Celniker S.E."/>
            <person name="Chang J.L."/>
            <person name="Chapple C."/>
            <person name="Chatterji S."/>
            <person name="Chinwalla A."/>
            <person name="Civetta A."/>
            <person name="Clifton S.W."/>
            <person name="Comeron J.M."/>
            <person name="Costello J.C."/>
            <person name="Coyne J.A."/>
            <person name="Daub J."/>
            <person name="David R.G."/>
            <person name="Delcher A.L."/>
            <person name="Delehaunty K."/>
            <person name="Do C.B."/>
            <person name="Ebling H."/>
            <person name="Edwards K."/>
            <person name="Eickbush T."/>
            <person name="Evans J.D."/>
            <person name="Filipski A."/>
            <person name="Findeiss S."/>
            <person name="Freyhult E."/>
            <person name="Fulton L."/>
            <person name="Fulton R."/>
            <person name="Garcia A.C."/>
            <person name="Gardiner A."/>
            <person name="Garfield D.A."/>
            <person name="Garvin B.E."/>
            <person name="Gibson G."/>
            <person name="Gilbert D."/>
            <person name="Gnerre S."/>
            <person name="Godfrey J."/>
            <person name="Good R."/>
            <person name="Gotea V."/>
            <person name="Gravely B."/>
            <person name="Greenberg A.J."/>
            <person name="Griffiths-Jones S."/>
            <person name="Gross S."/>
            <person name="Guigo R."/>
            <person name="Gustafson E.A."/>
            <person name="Haerty W."/>
            <person name="Hahn M.W."/>
            <person name="Halligan D.L."/>
            <person name="Halpern A.L."/>
            <person name="Halter G.M."/>
            <person name="Han M.V."/>
            <person name="Heger A."/>
            <person name="Hillier L."/>
            <person name="Hinrichs A.S."/>
            <person name="Holmes I."/>
            <person name="Hoskins R.A."/>
            <person name="Hubisz M.J."/>
            <person name="Hultmark D."/>
            <person name="Huntley M.A."/>
            <person name="Jaffe D.B."/>
            <person name="Jagadeeshan S."/>
            <person name="Jeck W.R."/>
            <person name="Johnson J."/>
            <person name="Jones C.D."/>
            <person name="Jordan W.C."/>
            <person name="Karpen G.H."/>
            <person name="Kataoka E."/>
            <person name="Keightley P.D."/>
            <person name="Kheradpour P."/>
            <person name="Kirkness E.F."/>
            <person name="Koerich L.B."/>
            <person name="Kristiansen K."/>
            <person name="Kudrna D."/>
            <person name="Kulathinal R.J."/>
            <person name="Kumar S."/>
            <person name="Kwok R."/>
            <person name="Lander E."/>
            <person name="Langley C.H."/>
            <person name="Lapoint R."/>
            <person name="Lazzaro B.P."/>
            <person name="Lee S.J."/>
            <person name="Levesque L."/>
            <person name="Li R."/>
            <person name="Lin C.F."/>
            <person name="Lin M.F."/>
            <person name="Lindblad-Toh K."/>
            <person name="Llopart A."/>
            <person name="Long M."/>
            <person name="Low L."/>
            <person name="Lozovsky E."/>
            <person name="Lu J."/>
            <person name="Luo M."/>
            <person name="Machado C.A."/>
            <person name="Makalowski W."/>
            <person name="Marzo M."/>
            <person name="Matsuda M."/>
            <person name="Matzkin L."/>
            <person name="McAllister B."/>
            <person name="McBride C.S."/>
            <person name="McKernan B."/>
            <person name="McKernan K."/>
            <person name="Mendez-Lago M."/>
            <person name="Minx P."/>
            <person name="Mollenhauer M.U."/>
            <person name="Montooth K."/>
            <person name="Mount S.M."/>
            <person name="Mu X."/>
            <person name="Myers E."/>
            <person name="Negre B."/>
            <person name="Newfeld S."/>
            <person name="Nielsen R."/>
            <person name="Noor M.A."/>
            <person name="O'Grady P."/>
            <person name="Pachter L."/>
            <person name="Papaceit M."/>
            <person name="Parisi M.J."/>
            <person name="Parisi M."/>
            <person name="Parts L."/>
            <person name="Pedersen J.S."/>
            <person name="Pesole G."/>
            <person name="Phillippy A.M."/>
            <person name="Ponting C.P."/>
            <person name="Pop M."/>
            <person name="Porcelli D."/>
            <person name="Powell J.R."/>
            <person name="Prohaska S."/>
            <person name="Pruitt K."/>
            <person name="Puig M."/>
            <person name="Quesneville H."/>
            <person name="Ram K.R."/>
            <person name="Rand D."/>
            <person name="Rasmussen M.D."/>
            <person name="Reed L.K."/>
            <person name="Reenan R."/>
            <person name="Reily A."/>
            <person name="Remington K.A."/>
            <person name="Rieger T.T."/>
            <person name="Ritchie M.G."/>
            <person name="Robin C."/>
            <person name="Rogers Y.H."/>
            <person name="Rohde C."/>
            <person name="Rozas J."/>
            <person name="Rubenfield M.J."/>
            <person name="Ruiz A."/>
            <person name="Russo S."/>
            <person name="Salzberg S.L."/>
            <person name="Sanchez-Gracia A."/>
            <person name="Saranga D.J."/>
            <person name="Sato H."/>
            <person name="Schaeffer S.W."/>
            <person name="Schatz M.C."/>
            <person name="Schlenke T."/>
            <person name="Schwartz R."/>
            <person name="Segarra C."/>
            <person name="Singh R.S."/>
            <person name="Sirot L."/>
            <person name="Sirota M."/>
            <person name="Sisneros N.B."/>
            <person name="Smith C.D."/>
            <person name="Smith T.F."/>
            <person name="Spieth J."/>
            <person name="Stage D.E."/>
            <person name="Stark A."/>
            <person name="Stephan W."/>
            <person name="Strausberg R.L."/>
            <person name="Strempel S."/>
            <person name="Sturgill D."/>
            <person name="Sutton G."/>
            <person name="Sutton G.G."/>
            <person name="Tao W."/>
            <person name="Teichmann S."/>
            <person name="Tobari Y.N."/>
            <person name="Tomimura Y."/>
            <person name="Tsolas J.M."/>
            <person name="Valente V.L."/>
            <person name="Venter E."/>
            <person name="Venter J.C."/>
            <person name="Vicario S."/>
            <person name="Vieira F.G."/>
            <person name="Vilella A.J."/>
            <person name="Villasante A."/>
            <person name="Walenz B."/>
            <person name="Wang J."/>
            <person name="Wasserman M."/>
            <person name="Watts T."/>
            <person name="Wilson D."/>
            <person name="Wilson R.K."/>
            <person name="Wing R.A."/>
            <person name="Wolfner M.F."/>
            <person name="Wong A."/>
            <person name="Wong G.K."/>
            <person name="Wu C.I."/>
            <person name="Wu G."/>
            <person name="Yamamoto D."/>
            <person name="Yang H.P."/>
            <person name="Yang S.P."/>
            <person name="Yorke J.A."/>
            <person name="Yoshida K."/>
            <person name="Zdobnov E."/>
            <person name="Zhang P."/>
            <person name="Zhang Y."/>
            <person name="Zimin A.V."/>
            <person name="Baldwin J."/>
            <person name="Abdouelleil A."/>
            <person name="Abdulkadir J."/>
            <person name="Abebe A."/>
            <person name="Abera B."/>
            <person name="Abreu J."/>
            <person name="Acer S.C."/>
            <person name="Aftuck L."/>
            <person name="Alexander A."/>
            <person name="An P."/>
            <person name="Anderson E."/>
            <person name="Anderson S."/>
            <person name="Arachi H."/>
            <person name="Azer M."/>
            <person name="Bachantsang P."/>
            <person name="Barry A."/>
            <person name="Bayul T."/>
            <person name="Berlin A."/>
            <person name="Bessette D."/>
            <person name="Bloom T."/>
            <person name="Blye J."/>
            <person name="Boguslavskiy L."/>
            <person name="Bonnet C."/>
            <person name="Boukhgalter B."/>
            <person name="Bourzgui I."/>
            <person name="Brown A."/>
            <person name="Cahill P."/>
            <person name="Channer S."/>
            <person name="Cheshatsang Y."/>
            <person name="Chuda L."/>
            <person name="Citroen M."/>
            <person name="Collymore A."/>
            <person name="Cooke P."/>
            <person name="Costello M."/>
            <person name="D'Aco K."/>
            <person name="Daza R."/>
            <person name="De Haan G."/>
            <person name="DeGray S."/>
            <person name="DeMaso C."/>
            <person name="Dhargay N."/>
            <person name="Dooley K."/>
            <person name="Dooley E."/>
            <person name="Doricent M."/>
            <person name="Dorje P."/>
            <person name="Dorjee K."/>
            <person name="Dupes A."/>
            <person name="Elong R."/>
            <person name="Falk J."/>
            <person name="Farina A."/>
            <person name="Faro S."/>
            <person name="Ferguson D."/>
            <person name="Fisher S."/>
            <person name="Foley C.D."/>
            <person name="Franke A."/>
            <person name="Friedrich D."/>
            <person name="Gadbois L."/>
            <person name="Gearin G."/>
            <person name="Gearin C.R."/>
            <person name="Giannoukos G."/>
            <person name="Goode T."/>
            <person name="Graham J."/>
            <person name="Grandbois E."/>
            <person name="Grewal S."/>
            <person name="Gyaltsen K."/>
            <person name="Hafez N."/>
            <person name="Hagos B."/>
            <person name="Hall J."/>
            <person name="Henson C."/>
            <person name="Hollinger A."/>
            <person name="Honan T."/>
            <person name="Huard M.D."/>
            <person name="Hughes L."/>
            <person name="Hurhula B."/>
            <person name="Husby M.E."/>
            <person name="Kamat A."/>
            <person name="Kanga B."/>
            <person name="Kashin S."/>
            <person name="Khazanovich D."/>
            <person name="Kisner P."/>
            <person name="Lance K."/>
            <person name="Lara M."/>
            <person name="Lee W."/>
            <person name="Lennon N."/>
            <person name="Letendre F."/>
            <person name="LeVine R."/>
            <person name="Lipovsky A."/>
            <person name="Liu X."/>
            <person name="Liu J."/>
            <person name="Liu S."/>
            <person name="Lokyitsang T."/>
            <person name="Lokyitsang Y."/>
            <person name="Lubonja R."/>
            <person name="Lui A."/>
            <person name="MacDonald P."/>
            <person name="Magnisalis V."/>
            <person name="Maru K."/>
            <person name="Matthews C."/>
            <person name="McCusker W."/>
            <person name="McDonough S."/>
            <person name="Mehta T."/>
            <person name="Meldrim J."/>
            <person name="Meneus L."/>
            <person name="Mihai O."/>
            <person name="Mihalev A."/>
            <person name="Mihova T."/>
            <person name="Mittelman R."/>
            <person name="Mlenga V."/>
            <person name="Montmayeur A."/>
            <person name="Mulrain L."/>
            <person name="Navidi A."/>
            <person name="Naylor J."/>
            <person name="Negash T."/>
            <person name="Nguyen T."/>
            <person name="Nguyen N."/>
            <person name="Nicol R."/>
            <person name="Norbu C."/>
            <person name="Norbu N."/>
            <person name="Novod N."/>
            <person name="O'Neill B."/>
            <person name="Osman S."/>
            <person name="Markiewicz E."/>
            <person name="Oyono O.L."/>
            <person name="Patti C."/>
            <person name="Phunkhang P."/>
            <person name="Pierre F."/>
            <person name="Priest M."/>
            <person name="Raghuraman S."/>
            <person name="Rege F."/>
            <person name="Reyes R."/>
            <person name="Rise C."/>
            <person name="Rogov P."/>
            <person name="Ross K."/>
            <person name="Ryan E."/>
            <person name="Settipalli S."/>
            <person name="Shea T."/>
            <person name="Sherpa N."/>
            <person name="Shi L."/>
            <person name="Shih D."/>
            <person name="Sparrow T."/>
            <person name="Spaulding J."/>
            <person name="Stalker J."/>
            <person name="Stange-Thomann N."/>
            <person name="Stavropoulos S."/>
            <person name="Stone C."/>
            <person name="Strader C."/>
            <person name="Tesfaye S."/>
            <person name="Thomson T."/>
            <person name="Thoulutsang Y."/>
            <person name="Thoulutsang D."/>
            <person name="Topham K."/>
            <person name="Topping I."/>
            <person name="Tsamla T."/>
            <person name="Vassiliev H."/>
            <person name="Vo A."/>
            <person name="Wangchuk T."/>
            <person name="Wangdi T."/>
            <person name="Weiand M."/>
            <person name="Wilkinson J."/>
            <person name="Wilson A."/>
            <person name="Yadav S."/>
            <person name="Young G."/>
            <person name="Yu Q."/>
            <person name="Zembek L."/>
            <person name="Zhong D."/>
            <person name="Zimmer A."/>
            <person name="Zwirko Z."/>
            <person name="Jaffe D.B."/>
            <person name="Alvarez P."/>
            <person name="Brockman W."/>
            <person name="Butler J."/>
            <person name="Chin C."/>
            <person name="Gnerre S."/>
            <person name="Grabherr M."/>
            <person name="Kleber M."/>
            <person name="Mauceli E."/>
            <person name="MacCallum I."/>
        </authorList>
    </citation>
    <scope>NUCLEOTIDE SEQUENCE [LARGE SCALE GENOMIC DNA]</scope>
    <source>
        <strain evidence="3">MSH-3 / Tucson 14011-0111.49</strain>
    </source>
</reference>